<dbReference type="Pfam" id="PF03144">
    <property type="entry name" value="GTP_EFTU_D2"/>
    <property type="match status" value="1"/>
</dbReference>
<keyword evidence="4" id="KW-0547">Nucleotide-binding</keyword>
<dbReference type="NCBIfam" id="TIGR00475">
    <property type="entry name" value="selB"/>
    <property type="match status" value="1"/>
</dbReference>
<dbReference type="SUPFAM" id="SSF50465">
    <property type="entry name" value="EF-Tu/eEF-1alpha/eIF2-gamma C-terminal domain"/>
    <property type="match status" value="1"/>
</dbReference>
<dbReference type="PANTHER" id="PTHR43721">
    <property type="entry name" value="ELONGATION FACTOR TU-RELATED"/>
    <property type="match status" value="1"/>
</dbReference>
<dbReference type="InterPro" id="IPR036388">
    <property type="entry name" value="WH-like_DNA-bd_sf"/>
</dbReference>
<dbReference type="Pfam" id="PF25461">
    <property type="entry name" value="Beta-barrel_SelB"/>
    <property type="match status" value="1"/>
</dbReference>
<organism evidence="10 11">
    <name type="scientific">Gordonia bronchialis (strain ATCC 25592 / DSM 43247 / BCRC 13721 / JCM 3198 / KCTC 3076 / NBRC 16047 / NCTC 10667)</name>
    <name type="common">Rhodococcus bronchialis</name>
    <dbReference type="NCBI Taxonomy" id="526226"/>
    <lineage>
        <taxon>Bacteria</taxon>
        <taxon>Bacillati</taxon>
        <taxon>Actinomycetota</taxon>
        <taxon>Actinomycetes</taxon>
        <taxon>Mycobacteriales</taxon>
        <taxon>Gordoniaceae</taxon>
        <taxon>Gordonia</taxon>
    </lineage>
</organism>
<dbReference type="InterPro" id="IPR009001">
    <property type="entry name" value="Transl_elong_EF1A/Init_IF2_C"/>
</dbReference>
<dbReference type="AlphaFoldDB" id="D0LF75"/>
<feature type="domain" description="Tr-type G" evidence="9">
    <location>
        <begin position="1"/>
        <end position="174"/>
    </location>
</feature>
<dbReference type="PROSITE" id="PS51722">
    <property type="entry name" value="G_TR_2"/>
    <property type="match status" value="1"/>
</dbReference>
<keyword evidence="6" id="KW-0342">GTP-binding</keyword>
<dbReference type="Pfam" id="PF09107">
    <property type="entry name" value="WHD_3rd_SelB"/>
    <property type="match status" value="1"/>
</dbReference>
<dbReference type="KEGG" id="gbr:Gbro_3580"/>
<evidence type="ECO:0000256" key="4">
    <source>
        <dbReference type="ARBA" id="ARBA00022741"/>
    </source>
</evidence>
<protein>
    <recommendedName>
        <fullName evidence="2">Selenocysteine-specific elongation factor</fullName>
    </recommendedName>
    <alternativeName>
        <fullName evidence="8">SelB translation factor</fullName>
    </alternativeName>
</protein>
<sequence>MRHVVATAGHVDHGKSTLVRALTGIEPDRWEQERRRGLTIDLGFVWTTLPSGADVAFVDVPGHERFIGNMLAGLGPAPVVLFVIAADEGWCAQSADHRDAVAALGIERGLIVLTRADRAAPEQVSSVVSAARTELAGTGLAGAPVVVTSAVTGRGLDDLTSTLDAVLAAAPAPDISARVRLWIDRAFTVDGAGTVVTGTLAAGTIARDDRLELVGTGHPRTVTVRELQSEGNPQPVMTPVARVAVNLRGISTDEIARGDALITPASRHRTRVVDVARVSGLEFHAAPEHLTAHIGTAALPARLRPFDADHARITLDRELPLAAGDRIVLRDPGRRIVGGGMIVDAEPPSLHRRGDARRRAMTLRDRPADGVAAQVARRGAVTVGHLVELGVLDTPAATPPPGVRVAGDWWIDETTCTTWSNTLRDAVEETLNRDPLSAGPTHGAARDLLGLPDASLLATIIDDAGLESTGGHLTIPGRVSGLGDAEDAIAALERRLTEHPFRAPEADDLDALGLGSRELAAAHRLQRILRLDDGVVLLPTAPAQAMRTLSGLEQPFTTSSARKALNSTRRVVIPLLEHLDGRGWTRRIDAGHREVVR</sequence>
<dbReference type="GO" id="GO:0005525">
    <property type="term" value="F:GTP binding"/>
    <property type="evidence" value="ECO:0007669"/>
    <property type="project" value="UniProtKB-KW"/>
</dbReference>
<evidence type="ECO:0000256" key="7">
    <source>
        <dbReference type="ARBA" id="ARBA00025526"/>
    </source>
</evidence>
<proteinExistence type="predicted"/>
<dbReference type="InterPro" id="IPR009000">
    <property type="entry name" value="Transl_B-barrel_sf"/>
</dbReference>
<dbReference type="CDD" id="cd04171">
    <property type="entry name" value="SelB"/>
    <property type="match status" value="1"/>
</dbReference>
<dbReference type="InterPro" id="IPR015191">
    <property type="entry name" value="SelB_WHD4"/>
</dbReference>
<dbReference type="GO" id="GO:0003723">
    <property type="term" value="F:RNA binding"/>
    <property type="evidence" value="ECO:0007669"/>
    <property type="project" value="InterPro"/>
</dbReference>
<keyword evidence="5" id="KW-0648">Protein biosynthesis</keyword>
<dbReference type="Gene3D" id="2.40.30.10">
    <property type="entry name" value="Translation factors"/>
    <property type="match status" value="1"/>
</dbReference>
<dbReference type="GO" id="GO:0003924">
    <property type="term" value="F:GTPase activity"/>
    <property type="evidence" value="ECO:0007669"/>
    <property type="project" value="InterPro"/>
</dbReference>
<dbReference type="GO" id="GO:0003746">
    <property type="term" value="F:translation elongation factor activity"/>
    <property type="evidence" value="ECO:0007669"/>
    <property type="project" value="UniProtKB-KW"/>
</dbReference>
<keyword evidence="10" id="KW-0251">Elongation factor</keyword>
<comment type="subcellular location">
    <subcellularLocation>
        <location evidence="1">Cytoplasm</location>
    </subcellularLocation>
</comment>
<dbReference type="InterPro" id="IPR057335">
    <property type="entry name" value="Beta-barrel_SelB"/>
</dbReference>
<dbReference type="OrthoDB" id="9803139at2"/>
<reference evidence="11" key="1">
    <citation type="submission" date="2009-10" db="EMBL/GenBank/DDBJ databases">
        <title>The complete chromosome of Gordonia bronchialis DSM 43247.</title>
        <authorList>
            <consortium name="US DOE Joint Genome Institute (JGI-PGF)"/>
            <person name="Lucas S."/>
            <person name="Copeland A."/>
            <person name="Lapidus A."/>
            <person name="Glavina del Rio T."/>
            <person name="Dalin E."/>
            <person name="Tice H."/>
            <person name="Bruce D."/>
            <person name="Goodwin L."/>
            <person name="Pitluck S."/>
            <person name="Kyrpides N."/>
            <person name="Mavromatis K."/>
            <person name="Ivanova N."/>
            <person name="Ovchinnikova G."/>
            <person name="Saunders E."/>
            <person name="Brettin T."/>
            <person name="Detter J.C."/>
            <person name="Han C."/>
            <person name="Larimer F."/>
            <person name="Land M."/>
            <person name="Hauser L."/>
            <person name="Markowitz V."/>
            <person name="Cheng J.-F."/>
            <person name="Hugenholtz P."/>
            <person name="Woyke T."/>
            <person name="Wu D."/>
            <person name="Jando M."/>
            <person name="Schneider S."/>
            <person name="Goeker M."/>
            <person name="Klenk H.-P."/>
            <person name="Eisen J.A."/>
        </authorList>
    </citation>
    <scope>NUCLEOTIDE SEQUENCE [LARGE SCALE GENOMIC DNA]</scope>
    <source>
        <strain evidence="11">ATCC 25592 / DSM 43247 / BCRC 13721 / JCM 3198 / KCTC 3076 / NBRC 16047 / NCTC 10667</strain>
    </source>
</reference>
<evidence type="ECO:0000256" key="6">
    <source>
        <dbReference type="ARBA" id="ARBA00023134"/>
    </source>
</evidence>
<dbReference type="InterPro" id="IPR050055">
    <property type="entry name" value="EF-Tu_GTPase"/>
</dbReference>
<dbReference type="InterPro" id="IPR004535">
    <property type="entry name" value="Transl_elong_SelB"/>
</dbReference>
<dbReference type="Gene3D" id="3.40.50.300">
    <property type="entry name" value="P-loop containing nucleotide triphosphate hydrolases"/>
    <property type="match status" value="1"/>
</dbReference>
<keyword evidence="11" id="KW-1185">Reference proteome</keyword>
<keyword evidence="3" id="KW-0963">Cytoplasm</keyword>
<dbReference type="InterPro" id="IPR027417">
    <property type="entry name" value="P-loop_NTPase"/>
</dbReference>
<evidence type="ECO:0000256" key="2">
    <source>
        <dbReference type="ARBA" id="ARBA00015953"/>
    </source>
</evidence>
<dbReference type="Gene3D" id="1.10.10.10">
    <property type="entry name" value="Winged helix-like DNA-binding domain superfamily/Winged helix DNA-binding domain"/>
    <property type="match status" value="1"/>
</dbReference>
<dbReference type="SUPFAM" id="SSF46785">
    <property type="entry name" value="Winged helix' DNA-binding domain"/>
    <property type="match status" value="1"/>
</dbReference>
<evidence type="ECO:0000313" key="10">
    <source>
        <dbReference type="EMBL" id="ACY22770.1"/>
    </source>
</evidence>
<comment type="function">
    <text evidence="7">Translation factor necessary for the incorporation of selenocysteine into proteins. It probably replaces EF-Tu for the insertion of selenocysteine directed by the UGA codon. SelB binds GTP and GDP.</text>
</comment>
<dbReference type="InterPro" id="IPR004161">
    <property type="entry name" value="EFTu-like_2"/>
</dbReference>
<dbReference type="EMBL" id="CP001802">
    <property type="protein sequence ID" value="ACY22770.1"/>
    <property type="molecule type" value="Genomic_DNA"/>
</dbReference>
<dbReference type="HOGENOM" id="CLU_023030_1_1_11"/>
<dbReference type="PANTHER" id="PTHR43721:SF22">
    <property type="entry name" value="ELONGATION FACTOR TU, MITOCHONDRIAL"/>
    <property type="match status" value="1"/>
</dbReference>
<dbReference type="Proteomes" id="UP000001219">
    <property type="component" value="Chromosome"/>
</dbReference>
<gene>
    <name evidence="10" type="ordered locus">Gbro_3580</name>
</gene>
<dbReference type="InterPro" id="IPR036390">
    <property type="entry name" value="WH_DNA-bd_sf"/>
</dbReference>
<dbReference type="GO" id="GO:0001514">
    <property type="term" value="P:selenocysteine incorporation"/>
    <property type="evidence" value="ECO:0007669"/>
    <property type="project" value="InterPro"/>
</dbReference>
<dbReference type="InterPro" id="IPR000795">
    <property type="entry name" value="T_Tr_GTP-bd_dom"/>
</dbReference>
<dbReference type="RefSeq" id="WP_012835283.1">
    <property type="nucleotide sequence ID" value="NC_013441.1"/>
</dbReference>
<evidence type="ECO:0000313" key="11">
    <source>
        <dbReference type="Proteomes" id="UP000001219"/>
    </source>
</evidence>
<evidence type="ECO:0000256" key="3">
    <source>
        <dbReference type="ARBA" id="ARBA00022490"/>
    </source>
</evidence>
<evidence type="ECO:0000256" key="5">
    <source>
        <dbReference type="ARBA" id="ARBA00022917"/>
    </source>
</evidence>
<accession>D0LF75</accession>
<dbReference type="eggNOG" id="COG3276">
    <property type="taxonomic scope" value="Bacteria"/>
</dbReference>
<reference evidence="10 11" key="2">
    <citation type="journal article" date="2010" name="Stand. Genomic Sci.">
        <title>Complete genome sequence of Gordonia bronchialis type strain (3410).</title>
        <authorList>
            <person name="Ivanova N."/>
            <person name="Sikorski J."/>
            <person name="Jando M."/>
            <person name="Lapidus A."/>
            <person name="Nolan M."/>
            <person name="Lucas S."/>
            <person name="Del Rio T.G."/>
            <person name="Tice H."/>
            <person name="Copeland A."/>
            <person name="Cheng J.F."/>
            <person name="Chen F."/>
            <person name="Bruce D."/>
            <person name="Goodwin L."/>
            <person name="Pitluck S."/>
            <person name="Mavromatis K."/>
            <person name="Ovchinnikova G."/>
            <person name="Pati A."/>
            <person name="Chen A."/>
            <person name="Palaniappan K."/>
            <person name="Land M."/>
            <person name="Hauser L."/>
            <person name="Chang Y.J."/>
            <person name="Jeffries C.D."/>
            <person name="Chain P."/>
            <person name="Saunders E."/>
            <person name="Han C."/>
            <person name="Detter J.C."/>
            <person name="Brettin T."/>
            <person name="Rohde M."/>
            <person name="Goker M."/>
            <person name="Bristow J."/>
            <person name="Eisen J.A."/>
            <person name="Markowitz V."/>
            <person name="Hugenholtz P."/>
            <person name="Klenk H.P."/>
            <person name="Kyrpides N.C."/>
        </authorList>
    </citation>
    <scope>NUCLEOTIDE SEQUENCE [LARGE SCALE GENOMIC DNA]</scope>
    <source>
        <strain evidence="11">ATCC 25592 / DSM 43247 / BCRC 13721 / JCM 3198 / KCTC 3076 / NBRC 16047 / NCTC 10667</strain>
    </source>
</reference>
<dbReference type="GO" id="GO:0005829">
    <property type="term" value="C:cytosol"/>
    <property type="evidence" value="ECO:0007669"/>
    <property type="project" value="TreeGrafter"/>
</dbReference>
<name>D0LF75_GORB4</name>
<dbReference type="SUPFAM" id="SSF50447">
    <property type="entry name" value="Translation proteins"/>
    <property type="match status" value="1"/>
</dbReference>
<evidence type="ECO:0000256" key="1">
    <source>
        <dbReference type="ARBA" id="ARBA00004496"/>
    </source>
</evidence>
<evidence type="ECO:0000259" key="9">
    <source>
        <dbReference type="PROSITE" id="PS51722"/>
    </source>
</evidence>
<dbReference type="Pfam" id="PF00009">
    <property type="entry name" value="GTP_EFTU"/>
    <property type="match status" value="1"/>
</dbReference>
<evidence type="ECO:0000256" key="8">
    <source>
        <dbReference type="ARBA" id="ARBA00031615"/>
    </source>
</evidence>
<dbReference type="SUPFAM" id="SSF52540">
    <property type="entry name" value="P-loop containing nucleoside triphosphate hydrolases"/>
    <property type="match status" value="1"/>
</dbReference>
<dbReference type="STRING" id="526226.Gbro_3580"/>